<dbReference type="OrthoDB" id="7266652at2"/>
<name>F3L1T5_9GAMM</name>
<dbReference type="GO" id="GO:0020037">
    <property type="term" value="F:heme binding"/>
    <property type="evidence" value="ECO:0007669"/>
    <property type="project" value="InterPro"/>
</dbReference>
<dbReference type="SUPFAM" id="SSF111126">
    <property type="entry name" value="Ligand-binding domain in the NO signalling and Golgi transport"/>
    <property type="match status" value="1"/>
</dbReference>
<proteinExistence type="predicted"/>
<protein>
    <submittedName>
        <fullName evidence="1">Guanylate cyclase-related protein</fullName>
    </submittedName>
</protein>
<dbReference type="EMBL" id="AEIG01000035">
    <property type="protein sequence ID" value="EGG29697.1"/>
    <property type="molecule type" value="Genomic_DNA"/>
</dbReference>
<organism evidence="1 2">
    <name type="scientific">Aequoribacter fuscus</name>
    <dbReference type="NCBI Taxonomy" id="2518989"/>
    <lineage>
        <taxon>Bacteria</taxon>
        <taxon>Pseudomonadati</taxon>
        <taxon>Pseudomonadota</taxon>
        <taxon>Gammaproteobacteria</taxon>
        <taxon>Cellvibrionales</taxon>
        <taxon>Halieaceae</taxon>
        <taxon>Aequoribacter</taxon>
    </lineage>
</organism>
<dbReference type="Proteomes" id="UP000005615">
    <property type="component" value="Unassembled WGS sequence"/>
</dbReference>
<sequence>MKGIIFTEFFDLVEEAFGFEIAAQLIDQCDLPSGGAYTAVGTYDHTEILALVGMLSKLTAVPAPALMVSYGKFLYPKLHAQLDSMGLNFGSSFELFKALHEVIHPEVLKLYPDAELPEFEATPLSDNQLLLKYRSCRPLAHVAEGLIYGAGDLYQENLSVQLEHKNATDDFHTDITITRA</sequence>
<dbReference type="STRING" id="2518989.IMCC3088_1425"/>
<dbReference type="eggNOG" id="COG1719">
    <property type="taxonomic scope" value="Bacteria"/>
</dbReference>
<dbReference type="InterPro" id="IPR011644">
    <property type="entry name" value="Heme_NO-bd"/>
</dbReference>
<dbReference type="RefSeq" id="WP_009575722.1">
    <property type="nucleotide sequence ID" value="NZ_AEIG01000035.1"/>
</dbReference>
<keyword evidence="2" id="KW-1185">Reference proteome</keyword>
<gene>
    <name evidence="1" type="ORF">IMCC3088_1425</name>
</gene>
<comment type="caution">
    <text evidence="1">The sequence shown here is derived from an EMBL/GenBank/DDBJ whole genome shotgun (WGS) entry which is preliminary data.</text>
</comment>
<dbReference type="InterPro" id="IPR024096">
    <property type="entry name" value="NO_sig/Golgi_transp_ligand-bd"/>
</dbReference>
<evidence type="ECO:0000313" key="1">
    <source>
        <dbReference type="EMBL" id="EGG29697.1"/>
    </source>
</evidence>
<accession>F3L1T5</accession>
<dbReference type="Gene3D" id="3.90.1520.10">
    <property type="entry name" value="H-NOX domain"/>
    <property type="match status" value="1"/>
</dbReference>
<dbReference type="Pfam" id="PF07700">
    <property type="entry name" value="HNOB"/>
    <property type="match status" value="1"/>
</dbReference>
<dbReference type="AlphaFoldDB" id="F3L1T5"/>
<reference evidence="1 2" key="1">
    <citation type="journal article" date="2011" name="J. Bacteriol.">
        <title>Genome sequence of strain IMCC3088, a proteorhodopsin-containing marine bacterium belonging to the OM60/NOR5 clade.</title>
        <authorList>
            <person name="Jang Y."/>
            <person name="Oh H.M."/>
            <person name="Kang I."/>
            <person name="Lee K."/>
            <person name="Yang S.J."/>
            <person name="Cho J.C."/>
        </authorList>
    </citation>
    <scope>NUCLEOTIDE SEQUENCE [LARGE SCALE GENOMIC DNA]</scope>
    <source>
        <strain evidence="1 2">IMCC3088</strain>
    </source>
</reference>
<evidence type="ECO:0000313" key="2">
    <source>
        <dbReference type="Proteomes" id="UP000005615"/>
    </source>
</evidence>
<dbReference type="InterPro" id="IPR038158">
    <property type="entry name" value="H-NOX_domain_sf"/>
</dbReference>